<evidence type="ECO:0000256" key="1">
    <source>
        <dbReference type="SAM" id="MobiDB-lite"/>
    </source>
</evidence>
<accession>A0A3S5BED0</accession>
<name>A0A3S5BED0_9PLAT</name>
<proteinExistence type="predicted"/>
<feature type="region of interest" description="Disordered" evidence="1">
    <location>
        <begin position="181"/>
        <end position="203"/>
    </location>
</feature>
<evidence type="ECO:0000313" key="2">
    <source>
        <dbReference type="EMBL" id="VEL42216.1"/>
    </source>
</evidence>
<feature type="compositionally biased region" description="Low complexity" evidence="1">
    <location>
        <begin position="186"/>
        <end position="199"/>
    </location>
</feature>
<dbReference type="AlphaFoldDB" id="A0A3S5BED0"/>
<dbReference type="EMBL" id="CAAALY010273167">
    <property type="protein sequence ID" value="VEL42216.1"/>
    <property type="molecule type" value="Genomic_DNA"/>
</dbReference>
<reference evidence="2" key="1">
    <citation type="submission" date="2018-11" db="EMBL/GenBank/DDBJ databases">
        <authorList>
            <consortium name="Pathogen Informatics"/>
        </authorList>
    </citation>
    <scope>NUCLEOTIDE SEQUENCE</scope>
</reference>
<protein>
    <submittedName>
        <fullName evidence="2">Uncharacterized protein</fullName>
    </submittedName>
</protein>
<organism evidence="2 3">
    <name type="scientific">Protopolystoma xenopodis</name>
    <dbReference type="NCBI Taxonomy" id="117903"/>
    <lineage>
        <taxon>Eukaryota</taxon>
        <taxon>Metazoa</taxon>
        <taxon>Spiralia</taxon>
        <taxon>Lophotrochozoa</taxon>
        <taxon>Platyhelminthes</taxon>
        <taxon>Monogenea</taxon>
        <taxon>Polyopisthocotylea</taxon>
        <taxon>Polystomatidea</taxon>
        <taxon>Polystomatidae</taxon>
        <taxon>Protopolystoma</taxon>
    </lineage>
</organism>
<gene>
    <name evidence="2" type="ORF">PXEA_LOCUS35656</name>
</gene>
<keyword evidence="3" id="KW-1185">Reference proteome</keyword>
<evidence type="ECO:0000313" key="3">
    <source>
        <dbReference type="Proteomes" id="UP000784294"/>
    </source>
</evidence>
<sequence>MAAARVLDTLPSCGPTCIGDSSDPVSGYSGLLDIGLSPVCLGSGNSGGNSNNNQIILPPGPGLTSLHASLPRPRRVHQAFKSHLESNNISDVLAPSSTSMGLFSPPRKRISQMAGNSSPSHVGAMTPATGQLRRLPLSPVEKSHAQHMGTNRKHVSAQATGIKAKQASLYSGTATPTNNTASLANSTGSSSTTMFTGLGPTIPPELNILHLPGTAF</sequence>
<dbReference type="Proteomes" id="UP000784294">
    <property type="component" value="Unassembled WGS sequence"/>
</dbReference>
<comment type="caution">
    <text evidence="2">The sequence shown here is derived from an EMBL/GenBank/DDBJ whole genome shotgun (WGS) entry which is preliminary data.</text>
</comment>